<reference evidence="2 3" key="1">
    <citation type="submission" date="2019-06" db="EMBL/GenBank/DDBJ databases">
        <title>Whole genome shotgun sequence of Cellulomonas uda NBRC 3747.</title>
        <authorList>
            <person name="Hosoyama A."/>
            <person name="Uohara A."/>
            <person name="Ohji S."/>
            <person name="Ichikawa N."/>
        </authorList>
    </citation>
    <scope>NUCLEOTIDE SEQUENCE [LARGE SCALE GENOMIC DNA]</scope>
    <source>
        <strain evidence="2 3">NBRC 3747</strain>
    </source>
</reference>
<proteinExistence type="predicted"/>
<dbReference type="AlphaFoldDB" id="A0A4Y3K7F2"/>
<name>A0A4Y3K7F2_CELUD</name>
<protein>
    <submittedName>
        <fullName evidence="2">Uncharacterized protein</fullName>
    </submittedName>
</protein>
<dbReference type="EMBL" id="BJLP01000004">
    <property type="protein sequence ID" value="GEA79943.1"/>
    <property type="molecule type" value="Genomic_DNA"/>
</dbReference>
<keyword evidence="1" id="KW-0812">Transmembrane</keyword>
<keyword evidence="1" id="KW-1133">Transmembrane helix</keyword>
<keyword evidence="3" id="KW-1185">Reference proteome</keyword>
<evidence type="ECO:0000256" key="1">
    <source>
        <dbReference type="SAM" id="Phobius"/>
    </source>
</evidence>
<evidence type="ECO:0000313" key="2">
    <source>
        <dbReference type="EMBL" id="GEA79943.1"/>
    </source>
</evidence>
<organism evidence="2 3">
    <name type="scientific">Cellulomonas uda</name>
    <dbReference type="NCBI Taxonomy" id="1714"/>
    <lineage>
        <taxon>Bacteria</taxon>
        <taxon>Bacillati</taxon>
        <taxon>Actinomycetota</taxon>
        <taxon>Actinomycetes</taxon>
        <taxon>Micrococcales</taxon>
        <taxon>Cellulomonadaceae</taxon>
        <taxon>Cellulomonas</taxon>
    </lineage>
</organism>
<comment type="caution">
    <text evidence="2">The sequence shown here is derived from an EMBL/GenBank/DDBJ whole genome shotgun (WGS) entry which is preliminary data.</text>
</comment>
<gene>
    <name evidence="2" type="ORF">CUD01_03870</name>
</gene>
<keyword evidence="1" id="KW-0472">Membrane</keyword>
<dbReference type="RefSeq" id="WP_141318270.1">
    <property type="nucleotide sequence ID" value="NZ_BJLP01000004.1"/>
</dbReference>
<accession>A0A4Y3K7F2</accession>
<evidence type="ECO:0000313" key="3">
    <source>
        <dbReference type="Proteomes" id="UP000315842"/>
    </source>
</evidence>
<sequence>MLRLITTVLDLLGALLLVAALAGIAHRLVGTEAALAAAGAGVLAVSWLTDRTHAPRRRGGDDA</sequence>
<feature type="transmembrane region" description="Helical" evidence="1">
    <location>
        <begin position="32"/>
        <end position="49"/>
    </location>
</feature>
<dbReference type="Proteomes" id="UP000315842">
    <property type="component" value="Unassembled WGS sequence"/>
</dbReference>